<dbReference type="Proteomes" id="UP001333818">
    <property type="component" value="Unassembled WGS sequence"/>
</dbReference>
<organism evidence="1 2">
    <name type="scientific">Tumidithrix elongata BACA0141</name>
    <dbReference type="NCBI Taxonomy" id="2716417"/>
    <lineage>
        <taxon>Bacteria</taxon>
        <taxon>Bacillati</taxon>
        <taxon>Cyanobacteriota</taxon>
        <taxon>Cyanophyceae</taxon>
        <taxon>Pseudanabaenales</taxon>
        <taxon>Pseudanabaenaceae</taxon>
        <taxon>Tumidithrix</taxon>
        <taxon>Tumidithrix elongata</taxon>
    </lineage>
</organism>
<comment type="caution">
    <text evidence="1">The sequence shown here is derived from an EMBL/GenBank/DDBJ whole genome shotgun (WGS) entry which is preliminary data.</text>
</comment>
<evidence type="ECO:0000313" key="1">
    <source>
        <dbReference type="EMBL" id="MEE3718902.1"/>
    </source>
</evidence>
<dbReference type="AlphaFoldDB" id="A0AAW9PWR0"/>
<proteinExistence type="predicted"/>
<evidence type="ECO:0000313" key="2">
    <source>
        <dbReference type="Proteomes" id="UP001333818"/>
    </source>
</evidence>
<sequence>MFWIADQKNSQSVEQAQGQIYDFFLDIVRRYQPEKALDEFKKLFIDFTAVKYLGVLEALDRIVVAYDENEFHYTLKRCCYILVNNWSVVNSQVHVQALVDLFLDPSLDKKTNSAKLKTLRLWIKNFVNSESYQTLKLFTLRQVGGASLKWSDRYTSYLLMYQCADVNSSKEQKQVADALARKIRTQFKFDLAMYTSRMRPMNRPWNSWENPTSLGNNVIQLVKTMLTKRGSLSYRALADNFIAKSSQLDCSEFKLELCAYLEFAKEDPEISEAFTIQLFEKLVDFQCQFDDRPVTPALMLRICKYVITCVTIDEKKKPAPLFSVLINQTNPLYFVVILLKLVLLCGACQSFLDVRIAELIRYYSQYSEAECRPVIYFLDMLNVAFTIYTEEIRYNLVCMNPNIKAKTNKSMTSLPLLSLGEYRIFSQVRLGDSVTS</sequence>
<accession>A0AAW9PWR0</accession>
<gene>
    <name evidence="1" type="ORF">V2H45_19340</name>
</gene>
<keyword evidence="2" id="KW-1185">Reference proteome</keyword>
<reference evidence="1" key="1">
    <citation type="submission" date="2024-01" db="EMBL/GenBank/DDBJ databases">
        <title>Bank of Algae and Cyanobacteria of the Azores (BACA) strain genomes.</title>
        <authorList>
            <person name="Luz R."/>
            <person name="Cordeiro R."/>
            <person name="Fonseca A."/>
            <person name="Goncalves V."/>
        </authorList>
    </citation>
    <scope>NUCLEOTIDE SEQUENCE</scope>
    <source>
        <strain evidence="1">BACA0141</strain>
    </source>
</reference>
<protein>
    <submittedName>
        <fullName evidence="1">Uncharacterized protein</fullName>
    </submittedName>
</protein>
<dbReference type="RefSeq" id="WP_330485338.1">
    <property type="nucleotide sequence ID" value="NZ_JAZBJZ010000100.1"/>
</dbReference>
<name>A0AAW9PWR0_9CYAN</name>
<dbReference type="EMBL" id="JAZBJZ010000100">
    <property type="protein sequence ID" value="MEE3718902.1"/>
    <property type="molecule type" value="Genomic_DNA"/>
</dbReference>